<dbReference type="Proteomes" id="UP001368654">
    <property type="component" value="Unassembled WGS sequence"/>
</dbReference>
<dbReference type="EMBL" id="JBBDGL010000001">
    <property type="protein sequence ID" value="MEJ1155140.1"/>
    <property type="molecule type" value="Genomic_DNA"/>
</dbReference>
<organism evidence="1 2">
    <name type="scientific">Microbacterium marmarense</name>
    <dbReference type="NCBI Taxonomy" id="3122051"/>
    <lineage>
        <taxon>Bacteria</taxon>
        <taxon>Bacillati</taxon>
        <taxon>Actinomycetota</taxon>
        <taxon>Actinomycetes</taxon>
        <taxon>Micrococcales</taxon>
        <taxon>Microbacteriaceae</taxon>
        <taxon>Microbacterium</taxon>
    </lineage>
</organism>
<dbReference type="RefSeq" id="WP_337337549.1">
    <property type="nucleotide sequence ID" value="NZ_JBBDGL010000001.1"/>
</dbReference>
<sequence length="106" mass="12295">MVTRDEFRYFVVEALRSLGGSGSVLEVTKRVWQVHEHDLRASGDLFYTWQYDVRWAAQYLRNNGYMRAVDGDRRAPWQLTELGRTANLAEISVSSKLKTKHQHPGL</sequence>
<evidence type="ECO:0008006" key="3">
    <source>
        <dbReference type="Google" id="ProtNLM"/>
    </source>
</evidence>
<gene>
    <name evidence="1" type="ORF">WDU96_05945</name>
</gene>
<reference evidence="1 2" key="1">
    <citation type="submission" date="2024-02" db="EMBL/GenBank/DDBJ databases">
        <authorList>
            <person name="Saticioglu I.B."/>
        </authorList>
    </citation>
    <scope>NUCLEOTIDE SEQUENCE [LARGE SCALE GENOMIC DNA]</scope>
    <source>
        <strain evidence="1 2">Mu-86</strain>
    </source>
</reference>
<comment type="caution">
    <text evidence="1">The sequence shown here is derived from an EMBL/GenBank/DDBJ whole genome shotgun (WGS) entry which is preliminary data.</text>
</comment>
<evidence type="ECO:0000313" key="2">
    <source>
        <dbReference type="Proteomes" id="UP001368654"/>
    </source>
</evidence>
<name>A0ABU8LU18_9MICO</name>
<evidence type="ECO:0000313" key="1">
    <source>
        <dbReference type="EMBL" id="MEJ1155140.1"/>
    </source>
</evidence>
<proteinExistence type="predicted"/>
<protein>
    <recommendedName>
        <fullName evidence="3">Restriction system protein Mrr-like N-terminal domain-containing protein</fullName>
    </recommendedName>
</protein>
<keyword evidence="2" id="KW-1185">Reference proteome</keyword>
<accession>A0ABU8LU18</accession>